<gene>
    <name evidence="5" type="primary">nuoN</name>
    <name evidence="8" type="ORF">ID47_06390</name>
</gene>
<evidence type="ECO:0000256" key="5">
    <source>
        <dbReference type="HAMAP-Rule" id="MF_00445"/>
    </source>
</evidence>
<comment type="subunit">
    <text evidence="5">NDH-1 is composed of 14 different subunits. Subunits NuoA, H, J, K, L, M, N constitute the membrane sector of the complex.</text>
</comment>
<accession>A0A077AWT8</accession>
<evidence type="ECO:0000313" key="8">
    <source>
        <dbReference type="EMBL" id="AIK96449.1"/>
    </source>
</evidence>
<keyword evidence="5" id="KW-0830">Ubiquinone</keyword>
<dbReference type="eggNOG" id="COG1007">
    <property type="taxonomic scope" value="Bacteria"/>
</dbReference>
<dbReference type="GO" id="GO:0042773">
    <property type="term" value="P:ATP synthesis coupled electron transport"/>
    <property type="evidence" value="ECO:0007669"/>
    <property type="project" value="InterPro"/>
</dbReference>
<name>A0A077AWT8_9PROT</name>
<dbReference type="InterPro" id="IPR010096">
    <property type="entry name" value="NADH-Q_OxRdtase_suN/2"/>
</dbReference>
<dbReference type="GO" id="GO:0048038">
    <property type="term" value="F:quinone binding"/>
    <property type="evidence" value="ECO:0007669"/>
    <property type="project" value="UniProtKB-KW"/>
</dbReference>
<evidence type="ECO:0000256" key="4">
    <source>
        <dbReference type="ARBA" id="ARBA00023136"/>
    </source>
</evidence>
<keyword evidence="5" id="KW-0813">Transport</keyword>
<dbReference type="HAMAP" id="MF_00445">
    <property type="entry name" value="NDH1_NuoN_1"/>
    <property type="match status" value="1"/>
</dbReference>
<keyword evidence="9" id="KW-1185">Reference proteome</keyword>
<feature type="transmembrane region" description="Helical" evidence="5">
    <location>
        <begin position="103"/>
        <end position="120"/>
    </location>
</feature>
<dbReference type="GO" id="GO:0005886">
    <property type="term" value="C:plasma membrane"/>
    <property type="evidence" value="ECO:0007669"/>
    <property type="project" value="UniProtKB-SubCell"/>
</dbReference>
<dbReference type="Pfam" id="PF00361">
    <property type="entry name" value="Proton_antipo_M"/>
    <property type="match status" value="1"/>
</dbReference>
<reference evidence="8 9" key="1">
    <citation type="submission" date="2014-07" db="EMBL/GenBank/DDBJ databases">
        <title>Comparative genomic insights into amoeba endosymbionts belonging to the families of Holosporaceae and Candidatus Midichloriaceae within Rickettsiales.</title>
        <authorList>
            <person name="Wang Z."/>
            <person name="Wu M."/>
        </authorList>
    </citation>
    <scope>NUCLEOTIDE SEQUENCE [LARGE SCALE GENOMIC DNA]</scope>
    <source>
        <strain evidence="8">PRA3</strain>
    </source>
</reference>
<dbReference type="GO" id="GO:0012505">
    <property type="term" value="C:endomembrane system"/>
    <property type="evidence" value="ECO:0007669"/>
    <property type="project" value="UniProtKB-SubCell"/>
</dbReference>
<feature type="transmembrane region" description="Helical" evidence="5">
    <location>
        <begin position="72"/>
        <end position="91"/>
    </location>
</feature>
<feature type="transmembrane region" description="Helical" evidence="5">
    <location>
        <begin position="6"/>
        <end position="28"/>
    </location>
</feature>
<keyword evidence="5" id="KW-0520">NAD</keyword>
<feature type="domain" description="NADH:quinone oxidoreductase/Mrp antiporter transmembrane" evidence="7">
    <location>
        <begin position="125"/>
        <end position="416"/>
    </location>
</feature>
<feature type="transmembrane region" description="Helical" evidence="5">
    <location>
        <begin position="321"/>
        <end position="343"/>
    </location>
</feature>
<keyword evidence="5" id="KW-0874">Quinone</keyword>
<feature type="transmembrane region" description="Helical" evidence="5">
    <location>
        <begin position="201"/>
        <end position="226"/>
    </location>
</feature>
<feature type="transmembrane region" description="Helical" evidence="5">
    <location>
        <begin position="157"/>
        <end position="181"/>
    </location>
</feature>
<dbReference type="OrthoDB" id="9811718at2"/>
<dbReference type="InterPro" id="IPR001750">
    <property type="entry name" value="ND/Mrp_TM"/>
</dbReference>
<proteinExistence type="inferred from homology"/>
<keyword evidence="5" id="KW-1003">Cell membrane</keyword>
<keyword evidence="2 5" id="KW-0812">Transmembrane</keyword>
<dbReference type="PANTHER" id="PTHR22773">
    <property type="entry name" value="NADH DEHYDROGENASE"/>
    <property type="match status" value="1"/>
</dbReference>
<dbReference type="EC" id="7.1.1.-" evidence="5"/>
<dbReference type="KEGG" id="paca:ID47_06390"/>
<feature type="transmembrane region" description="Helical" evidence="5">
    <location>
        <begin position="271"/>
        <end position="290"/>
    </location>
</feature>
<evidence type="ECO:0000313" key="9">
    <source>
        <dbReference type="Proteomes" id="UP000028926"/>
    </source>
</evidence>
<keyword evidence="3 5" id="KW-1133">Transmembrane helix</keyword>
<comment type="catalytic activity">
    <reaction evidence="5">
        <text>a quinone + NADH + 5 H(+)(in) = a quinol + NAD(+) + 4 H(+)(out)</text>
        <dbReference type="Rhea" id="RHEA:57888"/>
        <dbReference type="ChEBI" id="CHEBI:15378"/>
        <dbReference type="ChEBI" id="CHEBI:24646"/>
        <dbReference type="ChEBI" id="CHEBI:57540"/>
        <dbReference type="ChEBI" id="CHEBI:57945"/>
        <dbReference type="ChEBI" id="CHEBI:132124"/>
    </reaction>
</comment>
<dbReference type="GO" id="GO:0008137">
    <property type="term" value="F:NADH dehydrogenase (ubiquinone) activity"/>
    <property type="evidence" value="ECO:0007669"/>
    <property type="project" value="InterPro"/>
</dbReference>
<dbReference type="EMBL" id="CP008941">
    <property type="protein sequence ID" value="AIK96449.1"/>
    <property type="molecule type" value="Genomic_DNA"/>
</dbReference>
<dbReference type="GO" id="GO:0050136">
    <property type="term" value="F:NADH dehydrogenase (quinone) (non-electrogenic) activity"/>
    <property type="evidence" value="ECO:0007669"/>
    <property type="project" value="UniProtKB-UniRule"/>
</dbReference>
<evidence type="ECO:0000256" key="2">
    <source>
        <dbReference type="ARBA" id="ARBA00022692"/>
    </source>
</evidence>
<evidence type="ECO:0000256" key="6">
    <source>
        <dbReference type="RuleBase" id="RU000320"/>
    </source>
</evidence>
<feature type="transmembrane region" description="Helical" evidence="5">
    <location>
        <begin position="40"/>
        <end position="60"/>
    </location>
</feature>
<feature type="transmembrane region" description="Helical" evidence="5">
    <location>
        <begin position="364"/>
        <end position="386"/>
    </location>
</feature>
<dbReference type="Proteomes" id="UP000028926">
    <property type="component" value="Chromosome"/>
</dbReference>
<dbReference type="STRING" id="91604.ID47_06390"/>
<feature type="transmembrane region" description="Helical" evidence="5">
    <location>
        <begin position="406"/>
        <end position="428"/>
    </location>
</feature>
<dbReference type="HOGENOM" id="CLU_007100_1_3_5"/>
<evidence type="ECO:0000256" key="1">
    <source>
        <dbReference type="ARBA" id="ARBA00004127"/>
    </source>
</evidence>
<keyword evidence="5" id="KW-1278">Translocase</keyword>
<evidence type="ECO:0000256" key="3">
    <source>
        <dbReference type="ARBA" id="ARBA00022989"/>
    </source>
</evidence>
<dbReference type="AlphaFoldDB" id="A0A077AWT8"/>
<sequence>MIASSLVYLLPELSLSIGGMGLLLYGVFRKQSSVMSSMNVAAILLLFGVGLVLPSSPVTVSLFSGQLTNDVFGQYLKIGILIAAVLVIMSTRKALYSDHIYQAEYPVLILLSVVGMMLMVSSTGYLSLFMGLELQSLSLYIITALKRDDGRSSEAGIKYFILGALSTGLLLYGISLLYGLTGSLLYSDTAKLIASQQGFTLPMYVAFAFILAGVIFKISAVPFHMWTPDVYEGTPTSITAFLATVPKIAAFGMVIRLLMNPFVEGLANWNAIIAVLAMASMTLGSFAALNQKNIKRLIAYSTIGNAGYSLIGMVSGGQSGVQATVIYVFLYVLATICFFACLGNLHRRGLPCEEINDLAGINRIYPGTAFVLAFILFSMAGIPPLAGFLGKLYIFNEAIKAGQITLAVVGVLTSVVSAAYYLWIIKVIMMDPIDHDKWQKVETYKRDITVTIVIILITGTLSLFFIKPTLFIPFASEAAASLFVK</sequence>
<protein>
    <recommendedName>
        <fullName evidence="5">NADH-quinone oxidoreductase subunit N</fullName>
        <ecNumber evidence="5">7.1.1.-</ecNumber>
    </recommendedName>
    <alternativeName>
        <fullName evidence="5">NADH dehydrogenase I subunit N</fullName>
    </alternativeName>
    <alternativeName>
        <fullName evidence="5">NDH-1 subunit N</fullName>
    </alternativeName>
</protein>
<keyword evidence="4 5" id="KW-0472">Membrane</keyword>
<dbReference type="RefSeq" id="WP_038464874.1">
    <property type="nucleotide sequence ID" value="NZ_CP008941.1"/>
</dbReference>
<organism evidence="8 9">
    <name type="scientific">Candidatus Odyssella acanthamoebae</name>
    <dbReference type="NCBI Taxonomy" id="91604"/>
    <lineage>
        <taxon>Bacteria</taxon>
        <taxon>Pseudomonadati</taxon>
        <taxon>Pseudomonadota</taxon>
        <taxon>Alphaproteobacteria</taxon>
        <taxon>Holosporales</taxon>
        <taxon>Candidatus Paracaedibacteraceae</taxon>
        <taxon>Candidatus Odyssella</taxon>
    </lineage>
</organism>
<comment type="subcellular location">
    <subcellularLocation>
        <location evidence="5">Cell membrane</location>
        <topology evidence="5">Multi-pass membrane protein</topology>
    </subcellularLocation>
    <subcellularLocation>
        <location evidence="1">Endomembrane system</location>
        <topology evidence="1">Multi-pass membrane protein</topology>
    </subcellularLocation>
    <subcellularLocation>
        <location evidence="6">Membrane</location>
        <topology evidence="6">Multi-pass membrane protein</topology>
    </subcellularLocation>
</comment>
<dbReference type="NCBIfam" id="TIGR01770">
    <property type="entry name" value="NDH_I_N"/>
    <property type="match status" value="1"/>
</dbReference>
<evidence type="ECO:0000259" key="7">
    <source>
        <dbReference type="Pfam" id="PF00361"/>
    </source>
</evidence>
<feature type="transmembrane region" description="Helical" evidence="5">
    <location>
        <begin position="448"/>
        <end position="466"/>
    </location>
</feature>
<comment type="similarity">
    <text evidence="5">Belongs to the complex I subunit 2 family.</text>
</comment>
<feature type="transmembrane region" description="Helical" evidence="5">
    <location>
        <begin position="238"/>
        <end position="259"/>
    </location>
</feature>
<comment type="function">
    <text evidence="5">NDH-1 shuttles electrons from NADH, via FMN and iron-sulfur (Fe-S) centers, to quinones in the respiratory chain. The immediate electron acceptor for the enzyme in this species is believed to be ubiquinone. Couples the redox reaction to proton translocation (for every two electrons transferred, four hydrogen ions are translocated across the cytoplasmic membrane), and thus conserves the redox energy in a proton gradient.</text>
</comment>